<keyword evidence="3" id="KW-1185">Reference proteome</keyword>
<dbReference type="HOGENOM" id="CLU_379986_0_0_1"/>
<reference evidence="2 3" key="1">
    <citation type="submission" date="2014-04" db="EMBL/GenBank/DDBJ databases">
        <authorList>
            <consortium name="DOE Joint Genome Institute"/>
            <person name="Kuo A."/>
            <person name="Zuccaro A."/>
            <person name="Kohler A."/>
            <person name="Nagy L.G."/>
            <person name="Floudas D."/>
            <person name="Copeland A."/>
            <person name="Barry K.W."/>
            <person name="Cichocki N."/>
            <person name="Veneault-Fourrey C."/>
            <person name="LaButti K."/>
            <person name="Lindquist E.A."/>
            <person name="Lipzen A."/>
            <person name="Lundell T."/>
            <person name="Morin E."/>
            <person name="Murat C."/>
            <person name="Sun H."/>
            <person name="Tunlid A."/>
            <person name="Henrissat B."/>
            <person name="Grigoriev I.V."/>
            <person name="Hibbett D.S."/>
            <person name="Martin F."/>
            <person name="Nordberg H.P."/>
            <person name="Cantor M.N."/>
            <person name="Hua S.X."/>
        </authorList>
    </citation>
    <scope>NUCLEOTIDE SEQUENCE [LARGE SCALE GENOMIC DNA]</scope>
    <source>
        <strain evidence="2 3">MAFF 305830</strain>
    </source>
</reference>
<evidence type="ECO:0000313" key="3">
    <source>
        <dbReference type="Proteomes" id="UP000054097"/>
    </source>
</evidence>
<reference evidence="3" key="2">
    <citation type="submission" date="2015-01" db="EMBL/GenBank/DDBJ databases">
        <title>Evolutionary Origins and Diversification of the Mycorrhizal Mutualists.</title>
        <authorList>
            <consortium name="DOE Joint Genome Institute"/>
            <consortium name="Mycorrhizal Genomics Consortium"/>
            <person name="Kohler A."/>
            <person name="Kuo A."/>
            <person name="Nagy L.G."/>
            <person name="Floudas D."/>
            <person name="Copeland A."/>
            <person name="Barry K.W."/>
            <person name="Cichocki N."/>
            <person name="Veneault-Fourrey C."/>
            <person name="LaButti K."/>
            <person name="Lindquist E.A."/>
            <person name="Lipzen A."/>
            <person name="Lundell T."/>
            <person name="Morin E."/>
            <person name="Murat C."/>
            <person name="Riley R."/>
            <person name="Ohm R."/>
            <person name="Sun H."/>
            <person name="Tunlid A."/>
            <person name="Henrissat B."/>
            <person name="Grigoriev I.V."/>
            <person name="Hibbett D.S."/>
            <person name="Martin F."/>
        </authorList>
    </citation>
    <scope>NUCLEOTIDE SEQUENCE [LARGE SCALE GENOMIC DNA]</scope>
    <source>
        <strain evidence="3">MAFF 305830</strain>
    </source>
</reference>
<feature type="region of interest" description="Disordered" evidence="1">
    <location>
        <begin position="136"/>
        <end position="161"/>
    </location>
</feature>
<feature type="region of interest" description="Disordered" evidence="1">
    <location>
        <begin position="321"/>
        <end position="354"/>
    </location>
</feature>
<evidence type="ECO:0000313" key="2">
    <source>
        <dbReference type="EMBL" id="KIM28228.1"/>
    </source>
</evidence>
<protein>
    <submittedName>
        <fullName evidence="2">Uncharacterized protein</fullName>
    </submittedName>
</protein>
<accession>A0A0C2WPU7</accession>
<dbReference type="EMBL" id="KN824294">
    <property type="protein sequence ID" value="KIM28228.1"/>
    <property type="molecule type" value="Genomic_DNA"/>
</dbReference>
<evidence type="ECO:0000256" key="1">
    <source>
        <dbReference type="SAM" id="MobiDB-lite"/>
    </source>
</evidence>
<organism evidence="2 3">
    <name type="scientific">Serendipita vermifera MAFF 305830</name>
    <dbReference type="NCBI Taxonomy" id="933852"/>
    <lineage>
        <taxon>Eukaryota</taxon>
        <taxon>Fungi</taxon>
        <taxon>Dikarya</taxon>
        <taxon>Basidiomycota</taxon>
        <taxon>Agaricomycotina</taxon>
        <taxon>Agaricomycetes</taxon>
        <taxon>Sebacinales</taxon>
        <taxon>Serendipitaceae</taxon>
        <taxon>Serendipita</taxon>
    </lineage>
</organism>
<feature type="region of interest" description="Disordered" evidence="1">
    <location>
        <begin position="1"/>
        <end position="30"/>
    </location>
</feature>
<feature type="compositionally biased region" description="Polar residues" evidence="1">
    <location>
        <begin position="469"/>
        <end position="495"/>
    </location>
</feature>
<dbReference type="Proteomes" id="UP000054097">
    <property type="component" value="Unassembled WGS sequence"/>
</dbReference>
<feature type="region of interest" description="Disordered" evidence="1">
    <location>
        <begin position="676"/>
        <end position="706"/>
    </location>
</feature>
<gene>
    <name evidence="2" type="ORF">M408DRAFT_23931</name>
</gene>
<feature type="region of interest" description="Disordered" evidence="1">
    <location>
        <begin position="453"/>
        <end position="506"/>
    </location>
</feature>
<feature type="compositionally biased region" description="Polar residues" evidence="1">
    <location>
        <begin position="322"/>
        <end position="338"/>
    </location>
</feature>
<feature type="compositionally biased region" description="Polar residues" evidence="1">
    <location>
        <begin position="136"/>
        <end position="159"/>
    </location>
</feature>
<sequence>MLDYPSEHLASPIRAGPRKPRLHRADNEPQTTLKLDTGINIIEKVEKIVSIGDSACLATHLQNGTDPLRGQASKGLDRSTKTIESLKDVHEAGQSSESLHLSPSVDLKYDENKIKLDGVLELSLFPAGEGTVLPKTTASSCGAGSTVTPPSADSNQSTPKVPDVPFFNGPFSPTTMLLYFHAEHNLPVKSSAVISPTQRDHKHVKSESDPNDHDSFDHGGCLYCENAVSGEPEFLPAEPKVVPVLGPAFEEIPIKKQAPSINRKGSYKEALVALKKEAEVVHKSVWDLLWDPKTGAFCEPTKGNTDNVGIPDERHRPPHFDINTNDSPSLFEPSSPTTLLLRRHDPPSPSRASNRIRNVGQAVRRVNSAATNTFGNPLEPSWQTRDLDLDVNNATRPGAYHSHGEMKLHFEDDGSDTDEAETPAVDQHAASAMKALGVTKKELPVLTNRARDIKATGQTRNPDQAVRGVSSTATNSFGNSLGLSRESNLDVNNATRPGAYHGHHETKLHFEDDGYDTDEAETPAVDEHAALAMKALGATKKELPLLTHRARALQILEGHRGNEGVTRKADSNGKKIPSKGFTGVEKGGRVYGYYTKSQIPARSLVKPGGSFKQIHESTETLDSTSIETFGQVGIHRNGRESGPGLKRTREAQSERLKGAQSTDISMSQGNYKTCAIIGNSGQGDVEKKEDGEEEDREGGKRLASDANLVKPLAESLGIAATKSGWRVGE</sequence>
<name>A0A0C2WPU7_SERVB</name>
<dbReference type="AlphaFoldDB" id="A0A0C2WPU7"/>
<proteinExistence type="predicted"/>
<feature type="region of interest" description="Disordered" evidence="1">
    <location>
        <begin position="194"/>
        <end position="213"/>
    </location>
</feature>